<comment type="caution">
    <text evidence="1">The sequence shown here is derived from an EMBL/GenBank/DDBJ whole genome shotgun (WGS) entry which is preliminary data.</text>
</comment>
<protein>
    <recommendedName>
        <fullName evidence="3">Helicase XPB/Ssl2 N-terminal domain-containing protein</fullName>
    </recommendedName>
</protein>
<name>A0ABP8HZB5_9BURK</name>
<accession>A0ABP8HZB5</accession>
<evidence type="ECO:0008006" key="3">
    <source>
        <dbReference type="Google" id="ProtNLM"/>
    </source>
</evidence>
<reference evidence="2" key="1">
    <citation type="journal article" date="2019" name="Int. J. Syst. Evol. Microbiol.">
        <title>The Global Catalogue of Microorganisms (GCM) 10K type strain sequencing project: providing services to taxonomists for standard genome sequencing and annotation.</title>
        <authorList>
            <consortium name="The Broad Institute Genomics Platform"/>
            <consortium name="The Broad Institute Genome Sequencing Center for Infectious Disease"/>
            <person name="Wu L."/>
            <person name="Ma J."/>
        </authorList>
    </citation>
    <scope>NUCLEOTIDE SEQUENCE [LARGE SCALE GENOMIC DNA]</scope>
    <source>
        <strain evidence="2">JCM 17804</strain>
    </source>
</reference>
<evidence type="ECO:0000313" key="1">
    <source>
        <dbReference type="EMBL" id="GAA4348128.1"/>
    </source>
</evidence>
<dbReference type="Proteomes" id="UP001500975">
    <property type="component" value="Unassembled WGS sequence"/>
</dbReference>
<sequence>MPHTGTVWATQLRALLQHVRTAADIQDWLGALSPSLCKEHPDLPMRLSARLGTLLGEFTLQELTKCVTTCLDKAWAASSSATQASSAWSHLCAALHCLSLPAMNAFLDCLHDQKNRQQLPGNGPSSINHVTAVIGHMANLPALGFGTVVVPIAAHPPVLGDNELMVIDAGAQRHAIQAPGSNGPMKLNREMLKLAMAHLLHAEGVDWMRPEAVADIHQEDLQKLLDLALVDKYFFDCFSPMLANYPWLQKEVRLRGELTLVDPQQLERQITKLIVGLVDIPAQTTASMVCTPGVAQRRLDIVLRALFFGVFQNAAGGVDTALQRVYVQLRDRATLQMVTLHQGQSPSFAQHLELTTLPLQFMITAYRMLGLGPQPYLPVMQWMGGQHLLAFPQHVQALTLISLLSVPFDPVSRNWLRGRVDALMADPDSWPTPPHKWLLYQASNLDDMLALIEPAPRPSGLQQDAAAMAGEQGAADKFLAMLQQHHGVNDEVLLIDDPFGENYVPWTVAEIRLLAALCKRAEASNDWKPPALVDCLVHLLRRHCLLCAPGQRFASPHFMMSFPLDTVRAAFFRLTAQEQGAMLIRVYSDGEPQLQLIGIFAGNQDIPASDRQFTLRTISALWDQGPECRSLVNTLVA</sequence>
<proteinExistence type="predicted"/>
<evidence type="ECO:0000313" key="2">
    <source>
        <dbReference type="Proteomes" id="UP001500975"/>
    </source>
</evidence>
<organism evidence="1 2">
    <name type="scientific">Variovorax defluvii</name>
    <dbReference type="NCBI Taxonomy" id="913761"/>
    <lineage>
        <taxon>Bacteria</taxon>
        <taxon>Pseudomonadati</taxon>
        <taxon>Pseudomonadota</taxon>
        <taxon>Betaproteobacteria</taxon>
        <taxon>Burkholderiales</taxon>
        <taxon>Comamonadaceae</taxon>
        <taxon>Variovorax</taxon>
    </lineage>
</organism>
<keyword evidence="2" id="KW-1185">Reference proteome</keyword>
<gene>
    <name evidence="1" type="ORF">GCM10023165_33670</name>
</gene>
<dbReference type="EMBL" id="BAABGJ010000056">
    <property type="protein sequence ID" value="GAA4348128.1"/>
    <property type="molecule type" value="Genomic_DNA"/>
</dbReference>